<proteinExistence type="predicted"/>
<dbReference type="Gene3D" id="3.30.360.10">
    <property type="entry name" value="Dihydrodipicolinate Reductase, domain 2"/>
    <property type="match status" value="1"/>
</dbReference>
<dbReference type="RefSeq" id="WP_124196006.1">
    <property type="nucleotide sequence ID" value="NZ_REGA01000010.1"/>
</dbReference>
<dbReference type="Gene3D" id="3.40.50.720">
    <property type="entry name" value="NAD(P)-binding Rossmann-like Domain"/>
    <property type="match status" value="1"/>
</dbReference>
<dbReference type="InterPro" id="IPR055170">
    <property type="entry name" value="GFO_IDH_MocA-like_dom"/>
</dbReference>
<dbReference type="Pfam" id="PF01408">
    <property type="entry name" value="GFO_IDH_MocA"/>
    <property type="match status" value="1"/>
</dbReference>
<gene>
    <name evidence="4" type="ORF">EA473_12830</name>
</gene>
<evidence type="ECO:0000313" key="5">
    <source>
        <dbReference type="Proteomes" id="UP000282323"/>
    </source>
</evidence>
<dbReference type="SUPFAM" id="SSF55347">
    <property type="entry name" value="Glyceraldehyde-3-phosphate dehydrogenase-like, C-terminal domain"/>
    <property type="match status" value="1"/>
</dbReference>
<name>A0A3N6LV52_NATCH</name>
<dbReference type="OrthoDB" id="25239at2157"/>
<dbReference type="GO" id="GO:0000166">
    <property type="term" value="F:nucleotide binding"/>
    <property type="evidence" value="ECO:0007669"/>
    <property type="project" value="InterPro"/>
</dbReference>
<organism evidence="4 5">
    <name type="scientific">Natrarchaeobius chitinivorans</name>
    <dbReference type="NCBI Taxonomy" id="1679083"/>
    <lineage>
        <taxon>Archaea</taxon>
        <taxon>Methanobacteriati</taxon>
        <taxon>Methanobacteriota</taxon>
        <taxon>Stenosarchaea group</taxon>
        <taxon>Halobacteria</taxon>
        <taxon>Halobacteriales</taxon>
        <taxon>Natrialbaceae</taxon>
        <taxon>Natrarchaeobius</taxon>
    </lineage>
</organism>
<dbReference type="PANTHER" id="PTHR43818:SF11">
    <property type="entry name" value="BCDNA.GH03377"/>
    <property type="match status" value="1"/>
</dbReference>
<keyword evidence="5" id="KW-1185">Reference proteome</keyword>
<dbReference type="InterPro" id="IPR036291">
    <property type="entry name" value="NAD(P)-bd_dom_sf"/>
</dbReference>
<evidence type="ECO:0000313" key="4">
    <source>
        <dbReference type="EMBL" id="RQG94248.1"/>
    </source>
</evidence>
<protein>
    <submittedName>
        <fullName evidence="4">Gfo/Idh/MocA family oxidoreductase</fullName>
    </submittedName>
</protein>
<feature type="domain" description="GFO/IDH/MocA-like oxidoreductase" evidence="3">
    <location>
        <begin position="130"/>
        <end position="277"/>
    </location>
</feature>
<dbReference type="GO" id="GO:0016491">
    <property type="term" value="F:oxidoreductase activity"/>
    <property type="evidence" value="ECO:0007669"/>
    <property type="project" value="UniProtKB-KW"/>
</dbReference>
<dbReference type="InterPro" id="IPR050463">
    <property type="entry name" value="Gfo/Idh/MocA_oxidrdct_glycsds"/>
</dbReference>
<dbReference type="AlphaFoldDB" id="A0A3N6LV52"/>
<comment type="caution">
    <text evidence="4">The sequence shown here is derived from an EMBL/GenBank/DDBJ whole genome shotgun (WGS) entry which is preliminary data.</text>
</comment>
<dbReference type="EMBL" id="REGA01000010">
    <property type="protein sequence ID" value="RQG94248.1"/>
    <property type="molecule type" value="Genomic_DNA"/>
</dbReference>
<keyword evidence="1" id="KW-0560">Oxidoreductase</keyword>
<dbReference type="InterPro" id="IPR000683">
    <property type="entry name" value="Gfo/Idh/MocA-like_OxRdtase_N"/>
</dbReference>
<accession>A0A3N6LV52</accession>
<dbReference type="Pfam" id="PF22725">
    <property type="entry name" value="GFO_IDH_MocA_C3"/>
    <property type="match status" value="1"/>
</dbReference>
<evidence type="ECO:0000256" key="1">
    <source>
        <dbReference type="ARBA" id="ARBA00023002"/>
    </source>
</evidence>
<feature type="domain" description="Gfo/Idh/MocA-like oxidoreductase N-terminal" evidence="2">
    <location>
        <begin position="4"/>
        <end position="119"/>
    </location>
</feature>
<reference evidence="4 5" key="1">
    <citation type="submission" date="2018-10" db="EMBL/GenBank/DDBJ databases">
        <title>Natrarchaeobius chitinivorans gen. nov., sp. nov., and Natrarchaeobius haloalkaliphilus sp. nov., alkaliphilic, chitin-utilizing haloarchaea from hypersaline alkaline lakes.</title>
        <authorList>
            <person name="Sorokin D.Y."/>
            <person name="Elcheninov A.G."/>
            <person name="Kostrikina N.A."/>
            <person name="Bale N.J."/>
            <person name="Sinninghe Damste J.S."/>
            <person name="Khijniak T.V."/>
            <person name="Kublanov I.V."/>
            <person name="Toshchakov S.V."/>
        </authorList>
    </citation>
    <scope>NUCLEOTIDE SEQUENCE [LARGE SCALE GENOMIC DNA]</scope>
    <source>
        <strain evidence="4 5">AArcht4T</strain>
    </source>
</reference>
<evidence type="ECO:0000259" key="3">
    <source>
        <dbReference type="Pfam" id="PF22725"/>
    </source>
</evidence>
<sequence>MSVEIGIIGAGNRGQKHAAEYATVEDADVVAIADVDEAAARSLARETNAEVYGDYRDLLEDADVDAVSICVHNNLHRPITADAAAAGCHVFCEKPMASTYTDARAMADAVEDAGVHLGVQNNRLFQPETRAARTLIDEGKLGDPYYARGVFSRRRGRPYVDGYGTPSFVSKESAGGGPIIDIGTYVIGQLLYLLGNERVERVAGSTFEHTDEMYAEELIGEDHDRYADRLAESGYDVEDVGLGMAHLEDGSVLSIRAAWHMYLPDASSALAGTRGGVEFDPFKFYTTTGDYEATVSLDIEEFERRQTLLESDSGYEMERSGGQFHHWIDTVRGTADNVIPTHEIALNSMIVMEGVYLVQEEGRELTADEIAERSESTAIDP</sequence>
<dbReference type="PANTHER" id="PTHR43818">
    <property type="entry name" value="BCDNA.GH03377"/>
    <property type="match status" value="1"/>
</dbReference>
<dbReference type="Proteomes" id="UP000282323">
    <property type="component" value="Unassembled WGS sequence"/>
</dbReference>
<dbReference type="SUPFAM" id="SSF51735">
    <property type="entry name" value="NAD(P)-binding Rossmann-fold domains"/>
    <property type="match status" value="1"/>
</dbReference>
<evidence type="ECO:0000259" key="2">
    <source>
        <dbReference type="Pfam" id="PF01408"/>
    </source>
</evidence>